<dbReference type="Pfam" id="PF02245">
    <property type="entry name" value="Pur_DNA_glyco"/>
    <property type="match status" value="1"/>
</dbReference>
<name>A0ABV3ZDJ3_9BACT</name>
<dbReference type="PANTHER" id="PTHR10429:SF0">
    <property type="entry name" value="DNA-3-METHYLADENINE GLYCOSYLASE"/>
    <property type="match status" value="1"/>
</dbReference>
<dbReference type="RefSeq" id="WP_369329323.1">
    <property type="nucleotide sequence ID" value="NZ_JAULBC010000002.1"/>
</dbReference>
<dbReference type="EMBL" id="JAULBC010000002">
    <property type="protein sequence ID" value="MEX6687923.1"/>
    <property type="molecule type" value="Genomic_DNA"/>
</dbReference>
<evidence type="ECO:0000256" key="1">
    <source>
        <dbReference type="ARBA" id="ARBA00009232"/>
    </source>
</evidence>
<evidence type="ECO:0000256" key="3">
    <source>
        <dbReference type="ARBA" id="ARBA00022801"/>
    </source>
</evidence>
<comment type="similarity">
    <text evidence="1 5">Belongs to the DNA glycosylase MPG family.</text>
</comment>
<keyword evidence="4 5" id="KW-0234">DNA repair</keyword>
<dbReference type="CDD" id="cd00540">
    <property type="entry name" value="AAG"/>
    <property type="match status" value="1"/>
</dbReference>
<dbReference type="Proteomes" id="UP001560573">
    <property type="component" value="Unassembled WGS sequence"/>
</dbReference>
<organism evidence="6 7">
    <name type="scientific">Danxiaibacter flavus</name>
    <dbReference type="NCBI Taxonomy" id="3049108"/>
    <lineage>
        <taxon>Bacteria</taxon>
        <taxon>Pseudomonadati</taxon>
        <taxon>Bacteroidota</taxon>
        <taxon>Chitinophagia</taxon>
        <taxon>Chitinophagales</taxon>
        <taxon>Chitinophagaceae</taxon>
        <taxon>Danxiaibacter</taxon>
    </lineage>
</organism>
<dbReference type="InterPro" id="IPR036995">
    <property type="entry name" value="MPG_sf"/>
</dbReference>
<keyword evidence="2 5" id="KW-0227">DNA damage</keyword>
<dbReference type="HAMAP" id="MF_00527">
    <property type="entry name" value="3MGH"/>
    <property type="match status" value="1"/>
</dbReference>
<comment type="caution">
    <text evidence="6">The sequence shown here is derived from an EMBL/GenBank/DDBJ whole genome shotgun (WGS) entry which is preliminary data.</text>
</comment>
<evidence type="ECO:0000313" key="7">
    <source>
        <dbReference type="Proteomes" id="UP001560573"/>
    </source>
</evidence>
<keyword evidence="7" id="KW-1185">Reference proteome</keyword>
<keyword evidence="3 5" id="KW-0378">Hydrolase</keyword>
<sequence length="217" mass="24165">MEGKIENSANEIGKWDILQADFYRQKSVVSIAKNLLGKILVTTFDGKLTAGRIVETEAYNGEVDKASHAWNGRRTNRTEIMYAMGGTSYVYLCYGIHHLFNVVTNEEDIPHAILIRALDPMIGIDLMLKRTGKKKLDYTLTRGPGNVSKAMGIYTCHSGISLLEGDIFIADDHFKLRSSEIAATPRIGVDYAGDDAMLPYRFIIKNNNFVSGKKPKS</sequence>
<evidence type="ECO:0000256" key="4">
    <source>
        <dbReference type="ARBA" id="ARBA00023204"/>
    </source>
</evidence>
<evidence type="ECO:0000313" key="6">
    <source>
        <dbReference type="EMBL" id="MEX6687923.1"/>
    </source>
</evidence>
<dbReference type="PANTHER" id="PTHR10429">
    <property type="entry name" value="DNA-3-METHYLADENINE GLYCOSYLASE"/>
    <property type="match status" value="1"/>
</dbReference>
<dbReference type="Gene3D" id="3.10.300.10">
    <property type="entry name" value="Methylpurine-DNA glycosylase (MPG)"/>
    <property type="match status" value="1"/>
</dbReference>
<evidence type="ECO:0000256" key="2">
    <source>
        <dbReference type="ARBA" id="ARBA00022763"/>
    </source>
</evidence>
<reference evidence="6 7" key="1">
    <citation type="submission" date="2023-07" db="EMBL/GenBank/DDBJ databases">
        <authorList>
            <person name="Lian W.-H."/>
        </authorList>
    </citation>
    <scope>NUCLEOTIDE SEQUENCE [LARGE SCALE GENOMIC DNA]</scope>
    <source>
        <strain evidence="6 7">SYSU DXS3180</strain>
    </source>
</reference>
<dbReference type="InterPro" id="IPR003180">
    <property type="entry name" value="MPG"/>
</dbReference>
<proteinExistence type="inferred from homology"/>
<gene>
    <name evidence="6" type="ORF">QTN47_10480</name>
</gene>
<accession>A0ABV3ZDJ3</accession>
<dbReference type="SUPFAM" id="SSF50486">
    <property type="entry name" value="FMT C-terminal domain-like"/>
    <property type="match status" value="1"/>
</dbReference>
<dbReference type="NCBIfam" id="TIGR00567">
    <property type="entry name" value="3mg"/>
    <property type="match status" value="1"/>
</dbReference>
<dbReference type="EC" id="3.2.2.-" evidence="5"/>
<protein>
    <recommendedName>
        <fullName evidence="5">Putative 3-methyladenine DNA glycosylase</fullName>
        <ecNumber evidence="5">3.2.2.-</ecNumber>
    </recommendedName>
</protein>
<dbReference type="InterPro" id="IPR011034">
    <property type="entry name" value="Formyl_transferase-like_C_sf"/>
</dbReference>
<evidence type="ECO:0000256" key="5">
    <source>
        <dbReference type="HAMAP-Rule" id="MF_00527"/>
    </source>
</evidence>